<protein>
    <submittedName>
        <fullName evidence="1">Uncharacterized protein</fullName>
    </submittedName>
</protein>
<dbReference type="GeneID" id="69578127"/>
<reference evidence="1 2" key="1">
    <citation type="submission" date="2016-10" db="EMBL/GenBank/DDBJ databases">
        <authorList>
            <person name="Varghese N."/>
            <person name="Submissions S."/>
        </authorList>
    </citation>
    <scope>NUCLEOTIDE SEQUENCE [LARGE SCALE GENOMIC DNA]</scope>
    <source>
        <strain evidence="1 2">DSM 20219</strain>
    </source>
</reference>
<organism evidence="1 2">
    <name type="scientific">Bifidobacterium longum</name>
    <dbReference type="NCBI Taxonomy" id="216816"/>
    <lineage>
        <taxon>Bacteria</taxon>
        <taxon>Bacillati</taxon>
        <taxon>Actinomycetota</taxon>
        <taxon>Actinomycetes</taxon>
        <taxon>Bifidobacteriales</taxon>
        <taxon>Bifidobacteriaceae</taxon>
        <taxon>Bifidobacterium</taxon>
    </lineage>
</organism>
<evidence type="ECO:0000313" key="2">
    <source>
        <dbReference type="Proteomes" id="UP000182842"/>
    </source>
</evidence>
<dbReference type="RefSeq" id="WP_013582609.1">
    <property type="nucleotide sequence ID" value="NZ_FNRW01000002.1"/>
</dbReference>
<evidence type="ECO:0000313" key="1">
    <source>
        <dbReference type="EMBL" id="SEB39594.1"/>
    </source>
</evidence>
<proteinExistence type="predicted"/>
<name>A0AA45V6F1_BIFLN</name>
<comment type="caution">
    <text evidence="1">The sequence shown here is derived from an EMBL/GenBank/DDBJ whole genome shotgun (WGS) entry which is preliminary data.</text>
</comment>
<dbReference type="Proteomes" id="UP000182842">
    <property type="component" value="Unassembled WGS sequence"/>
</dbReference>
<gene>
    <name evidence="1" type="ORF">SAMN04489748_0906</name>
</gene>
<sequence>MALKDLETRQVARRELKGMLAGYLHGKAGRIDINDMGDYLFDRMARVPEAGCCRRCGDDVPNLMDGPCACCVNELEHEKERRD</sequence>
<dbReference type="EMBL" id="FNRW01000002">
    <property type="protein sequence ID" value="SEB39594.1"/>
    <property type="molecule type" value="Genomic_DNA"/>
</dbReference>
<dbReference type="AlphaFoldDB" id="A0AA45V6F1"/>
<accession>A0AA45V6F1</accession>